<evidence type="ECO:0000313" key="2">
    <source>
        <dbReference type="Proteomes" id="UP001153076"/>
    </source>
</evidence>
<dbReference type="Proteomes" id="UP001153076">
    <property type="component" value="Unassembled WGS sequence"/>
</dbReference>
<reference evidence="1" key="1">
    <citation type="submission" date="2022-04" db="EMBL/GenBank/DDBJ databases">
        <title>Carnegiea gigantea Genome sequencing and assembly v2.</title>
        <authorList>
            <person name="Copetti D."/>
            <person name="Sanderson M.J."/>
            <person name="Burquez A."/>
            <person name="Wojciechowski M.F."/>
        </authorList>
    </citation>
    <scope>NUCLEOTIDE SEQUENCE</scope>
    <source>
        <strain evidence="1">SGP5-SGP5p</strain>
        <tissue evidence="1">Aerial part</tissue>
    </source>
</reference>
<accession>A0A9Q1JTG8</accession>
<dbReference type="AlphaFoldDB" id="A0A9Q1JTG8"/>
<dbReference type="EMBL" id="JAKOGI010000744">
    <property type="protein sequence ID" value="KAJ8430886.1"/>
    <property type="molecule type" value="Genomic_DNA"/>
</dbReference>
<sequence>MSRKEWLVNADRNSCFYHQSVKTRKPRSKIIKLKDSAGVRVEEPTQIDECSLMTFLLDSNQLKLLQAIHDSKIKEGVFQMDKFKAPGLDEFGASFLQDYSPIVEEEICTAVISSFEEGKLLKQIYHTLIALILKVSNPIAYYLQDYLQNNC</sequence>
<gene>
    <name evidence="1" type="ORF">Cgig2_028038</name>
</gene>
<organism evidence="1 2">
    <name type="scientific">Carnegiea gigantea</name>
    <dbReference type="NCBI Taxonomy" id="171969"/>
    <lineage>
        <taxon>Eukaryota</taxon>
        <taxon>Viridiplantae</taxon>
        <taxon>Streptophyta</taxon>
        <taxon>Embryophyta</taxon>
        <taxon>Tracheophyta</taxon>
        <taxon>Spermatophyta</taxon>
        <taxon>Magnoliopsida</taxon>
        <taxon>eudicotyledons</taxon>
        <taxon>Gunneridae</taxon>
        <taxon>Pentapetalae</taxon>
        <taxon>Caryophyllales</taxon>
        <taxon>Cactineae</taxon>
        <taxon>Cactaceae</taxon>
        <taxon>Cactoideae</taxon>
        <taxon>Echinocereeae</taxon>
        <taxon>Carnegiea</taxon>
    </lineage>
</organism>
<protein>
    <submittedName>
        <fullName evidence="1">Uncharacterized protein</fullName>
    </submittedName>
</protein>
<proteinExistence type="predicted"/>
<comment type="caution">
    <text evidence="1">The sequence shown here is derived from an EMBL/GenBank/DDBJ whole genome shotgun (WGS) entry which is preliminary data.</text>
</comment>
<name>A0A9Q1JTG8_9CARY</name>
<evidence type="ECO:0000313" key="1">
    <source>
        <dbReference type="EMBL" id="KAJ8430886.1"/>
    </source>
</evidence>
<keyword evidence="2" id="KW-1185">Reference proteome</keyword>
<dbReference type="OrthoDB" id="1938551at2759"/>